<dbReference type="Proteomes" id="UP000292702">
    <property type="component" value="Unassembled WGS sequence"/>
</dbReference>
<dbReference type="InterPro" id="IPR018788">
    <property type="entry name" value="Proteasome_assmbl_chp_3"/>
</dbReference>
<gene>
    <name evidence="2" type="ORF">EIP91_003823</name>
</gene>
<dbReference type="EMBL" id="RWJN01000223">
    <property type="protein sequence ID" value="TCD64662.1"/>
    <property type="molecule type" value="Genomic_DNA"/>
</dbReference>
<dbReference type="STRING" id="92696.A0A4R0RB99"/>
<dbReference type="AlphaFoldDB" id="A0A4R0RB99"/>
<sequence>MLPTAQASRQINDVPTEVLIQAFADRILVLITQLGKVGNLIQATMPSTAPLDPPPPPDAEQPNQIPLPPPSAAVELSFLLGSAPTDHLRILHTLYASQAATLVWWGEAEGVGLEADRRPVIVGVALRPSSDSGRDEDLSEAERNTFHEIMGMVRELSQRK</sequence>
<proteinExistence type="predicted"/>
<dbReference type="PANTHER" id="PTHR31051">
    <property type="entry name" value="PROTEASOME ASSEMBLY CHAPERONE 3"/>
    <property type="match status" value="1"/>
</dbReference>
<dbReference type="InterPro" id="IPR053720">
    <property type="entry name" value="Psm_Assembly_Chaperone"/>
</dbReference>
<reference evidence="2 3" key="1">
    <citation type="submission" date="2018-11" db="EMBL/GenBank/DDBJ databases">
        <title>Genome assembly of Steccherinum ochraceum LE-BIN_3174, the white-rot fungus of the Steccherinaceae family (The Residual Polyporoid clade, Polyporales, Basidiomycota).</title>
        <authorList>
            <person name="Fedorova T.V."/>
            <person name="Glazunova O.A."/>
            <person name="Landesman E.O."/>
            <person name="Moiseenko K.V."/>
            <person name="Psurtseva N.V."/>
            <person name="Savinova O.S."/>
            <person name="Shakhova N.V."/>
            <person name="Tyazhelova T.V."/>
            <person name="Vasina D.V."/>
        </authorList>
    </citation>
    <scope>NUCLEOTIDE SEQUENCE [LARGE SCALE GENOMIC DNA]</scope>
    <source>
        <strain evidence="2 3">LE-BIN_3174</strain>
    </source>
</reference>
<evidence type="ECO:0000313" key="2">
    <source>
        <dbReference type="EMBL" id="TCD64662.1"/>
    </source>
</evidence>
<protein>
    <recommendedName>
        <fullName evidence="4">Proteasome assembly chaperone 3</fullName>
    </recommendedName>
</protein>
<dbReference type="PANTHER" id="PTHR31051:SF1">
    <property type="entry name" value="PROTEASOME ASSEMBLY CHAPERONE 3"/>
    <property type="match status" value="1"/>
</dbReference>
<feature type="compositionally biased region" description="Pro residues" evidence="1">
    <location>
        <begin position="51"/>
        <end position="68"/>
    </location>
</feature>
<accession>A0A4R0RB99</accession>
<dbReference type="OrthoDB" id="5593278at2759"/>
<feature type="region of interest" description="Disordered" evidence="1">
    <location>
        <begin position="45"/>
        <end position="68"/>
    </location>
</feature>
<evidence type="ECO:0000313" key="3">
    <source>
        <dbReference type="Proteomes" id="UP000292702"/>
    </source>
</evidence>
<evidence type="ECO:0008006" key="4">
    <source>
        <dbReference type="Google" id="ProtNLM"/>
    </source>
</evidence>
<keyword evidence="3" id="KW-1185">Reference proteome</keyword>
<dbReference type="GO" id="GO:0043248">
    <property type="term" value="P:proteasome assembly"/>
    <property type="evidence" value="ECO:0007669"/>
    <property type="project" value="InterPro"/>
</dbReference>
<dbReference type="Gene3D" id="3.30.230.90">
    <property type="match status" value="1"/>
</dbReference>
<organism evidence="2 3">
    <name type="scientific">Steccherinum ochraceum</name>
    <dbReference type="NCBI Taxonomy" id="92696"/>
    <lineage>
        <taxon>Eukaryota</taxon>
        <taxon>Fungi</taxon>
        <taxon>Dikarya</taxon>
        <taxon>Basidiomycota</taxon>
        <taxon>Agaricomycotina</taxon>
        <taxon>Agaricomycetes</taxon>
        <taxon>Polyporales</taxon>
        <taxon>Steccherinaceae</taxon>
        <taxon>Steccherinum</taxon>
    </lineage>
</organism>
<name>A0A4R0RB99_9APHY</name>
<comment type="caution">
    <text evidence="2">The sequence shown here is derived from an EMBL/GenBank/DDBJ whole genome shotgun (WGS) entry which is preliminary data.</text>
</comment>
<evidence type="ECO:0000256" key="1">
    <source>
        <dbReference type="SAM" id="MobiDB-lite"/>
    </source>
</evidence>